<dbReference type="GO" id="GO:0006281">
    <property type="term" value="P:DNA repair"/>
    <property type="evidence" value="ECO:0007669"/>
    <property type="project" value="UniProtKB-KW"/>
</dbReference>
<keyword evidence="1" id="KW-0234">DNA repair</keyword>
<comment type="caution">
    <text evidence="3">The sequence shown here is derived from an EMBL/GenBank/DDBJ whole genome shotgun (WGS) entry which is preliminary data.</text>
</comment>
<dbReference type="GO" id="GO:0005524">
    <property type="term" value="F:ATP binding"/>
    <property type="evidence" value="ECO:0007669"/>
    <property type="project" value="UniProtKB-KW"/>
</dbReference>
<dbReference type="RefSeq" id="XP_041284649.1">
    <property type="nucleotide sequence ID" value="XM_041432130.1"/>
</dbReference>
<dbReference type="EMBL" id="JABBWM010000178">
    <property type="protein sequence ID" value="KAG2085335.1"/>
    <property type="molecule type" value="Genomic_DNA"/>
</dbReference>
<dbReference type="Proteomes" id="UP000823399">
    <property type="component" value="Unassembled WGS sequence"/>
</dbReference>
<accession>A0A9P7ESA2</accession>
<comment type="similarity">
    <text evidence="1">Belongs to the helicase family.</text>
</comment>
<keyword evidence="1" id="KW-0067">ATP-binding</keyword>
<keyword evidence="4" id="KW-1185">Reference proteome</keyword>
<name>A0A9P7ESA2_9AGAM</name>
<dbReference type="GeneID" id="64694389"/>
<feature type="non-terminal residue" evidence="3">
    <location>
        <position position="287"/>
    </location>
</feature>
<keyword evidence="1" id="KW-0233">DNA recombination</keyword>
<evidence type="ECO:0000313" key="3">
    <source>
        <dbReference type="EMBL" id="KAG2085335.1"/>
    </source>
</evidence>
<evidence type="ECO:0000313" key="4">
    <source>
        <dbReference type="Proteomes" id="UP000823399"/>
    </source>
</evidence>
<gene>
    <name evidence="3" type="ORF">F5147DRAFT_589076</name>
</gene>
<keyword evidence="1" id="KW-0378">Hydrolase</keyword>
<dbReference type="InterPro" id="IPR010285">
    <property type="entry name" value="DNA_helicase_pif1-like_DEAD"/>
</dbReference>
<keyword evidence="1" id="KW-0227">DNA damage</keyword>
<dbReference type="AlphaFoldDB" id="A0A9P7ESA2"/>
<feature type="domain" description="DNA helicase Pif1-like DEAD-box helicase" evidence="2">
    <location>
        <begin position="5"/>
        <end position="74"/>
    </location>
</feature>
<dbReference type="GO" id="GO:0006310">
    <property type="term" value="P:DNA recombination"/>
    <property type="evidence" value="ECO:0007669"/>
    <property type="project" value="UniProtKB-KW"/>
</dbReference>
<dbReference type="SUPFAM" id="SSF52540">
    <property type="entry name" value="P-loop containing nucleoside triphosphate hydrolases"/>
    <property type="match status" value="1"/>
</dbReference>
<dbReference type="InterPro" id="IPR027417">
    <property type="entry name" value="P-loop_NTPase"/>
</dbReference>
<dbReference type="EC" id="5.6.2.3" evidence="1"/>
<dbReference type="GO" id="GO:0043139">
    <property type="term" value="F:5'-3' DNA helicase activity"/>
    <property type="evidence" value="ECO:0007669"/>
    <property type="project" value="UniProtKB-EC"/>
</dbReference>
<keyword evidence="1" id="KW-0347">Helicase</keyword>
<protein>
    <recommendedName>
        <fullName evidence="1">ATP-dependent DNA helicase</fullName>
        <ecNumber evidence="1">5.6.2.3</ecNumber>
    </recommendedName>
</protein>
<dbReference type="Gene3D" id="3.40.50.300">
    <property type="entry name" value="P-loop containing nucleotide triphosphate hydrolases"/>
    <property type="match status" value="1"/>
</dbReference>
<evidence type="ECO:0000259" key="2">
    <source>
        <dbReference type="Pfam" id="PF05970"/>
    </source>
</evidence>
<keyword evidence="1" id="KW-0547">Nucleotide-binding</keyword>
<dbReference type="Pfam" id="PF05970">
    <property type="entry name" value="PIF1"/>
    <property type="match status" value="1"/>
</dbReference>
<sequence>SASMKSNLAAFWADRLYLIVNEVSMVGHAFLAMLSYILSVAKSASGSGHSDQAFGEVHVIIVGDFHQFQPVATRRSAPLFWPCDTARDTTDEQLGRNVYEEFTVVVQLKEQIYWEHVHYRISHEHHIRLLRSLTITNPKCPPTSFSIPPWNDAVLITPRHAVRKQWNAAMGQEFCRRTDRQLLVSAAYDTIHGCPLTLEERLAVAMKQKKGSSQEARGGLPHEVDVMVTFNVETDLDVENCSQLPLPSAYAFTDYRSQGQTISHSIIDIGTPQNSNCLMHPSKHLRG</sequence>
<dbReference type="GO" id="GO:0016787">
    <property type="term" value="F:hydrolase activity"/>
    <property type="evidence" value="ECO:0007669"/>
    <property type="project" value="UniProtKB-KW"/>
</dbReference>
<dbReference type="GO" id="GO:0000723">
    <property type="term" value="P:telomere maintenance"/>
    <property type="evidence" value="ECO:0007669"/>
    <property type="project" value="InterPro"/>
</dbReference>
<dbReference type="OrthoDB" id="2986975at2759"/>
<comment type="catalytic activity">
    <reaction evidence="1">
        <text>ATP + H2O = ADP + phosphate + H(+)</text>
        <dbReference type="Rhea" id="RHEA:13065"/>
        <dbReference type="ChEBI" id="CHEBI:15377"/>
        <dbReference type="ChEBI" id="CHEBI:15378"/>
        <dbReference type="ChEBI" id="CHEBI:30616"/>
        <dbReference type="ChEBI" id="CHEBI:43474"/>
        <dbReference type="ChEBI" id="CHEBI:456216"/>
        <dbReference type="EC" id="5.6.2.3"/>
    </reaction>
</comment>
<reference evidence="3" key="1">
    <citation type="journal article" date="2020" name="New Phytol.">
        <title>Comparative genomics reveals dynamic genome evolution in host specialist ectomycorrhizal fungi.</title>
        <authorList>
            <person name="Lofgren L.A."/>
            <person name="Nguyen N.H."/>
            <person name="Vilgalys R."/>
            <person name="Ruytinx J."/>
            <person name="Liao H.L."/>
            <person name="Branco S."/>
            <person name="Kuo A."/>
            <person name="LaButti K."/>
            <person name="Lipzen A."/>
            <person name="Andreopoulos W."/>
            <person name="Pangilinan J."/>
            <person name="Riley R."/>
            <person name="Hundley H."/>
            <person name="Na H."/>
            <person name="Barry K."/>
            <person name="Grigoriev I.V."/>
            <person name="Stajich J.E."/>
            <person name="Kennedy P.G."/>
        </authorList>
    </citation>
    <scope>NUCLEOTIDE SEQUENCE</scope>
    <source>
        <strain evidence="3">FC423</strain>
    </source>
</reference>
<evidence type="ECO:0000256" key="1">
    <source>
        <dbReference type="RuleBase" id="RU363044"/>
    </source>
</evidence>
<organism evidence="3 4">
    <name type="scientific">Suillus discolor</name>
    <dbReference type="NCBI Taxonomy" id="1912936"/>
    <lineage>
        <taxon>Eukaryota</taxon>
        <taxon>Fungi</taxon>
        <taxon>Dikarya</taxon>
        <taxon>Basidiomycota</taxon>
        <taxon>Agaricomycotina</taxon>
        <taxon>Agaricomycetes</taxon>
        <taxon>Agaricomycetidae</taxon>
        <taxon>Boletales</taxon>
        <taxon>Suillineae</taxon>
        <taxon>Suillaceae</taxon>
        <taxon>Suillus</taxon>
    </lineage>
</organism>
<comment type="cofactor">
    <cofactor evidence="1">
        <name>Mg(2+)</name>
        <dbReference type="ChEBI" id="CHEBI:18420"/>
    </cofactor>
</comment>
<proteinExistence type="inferred from homology"/>